<keyword evidence="3" id="KW-0206">Cytoskeleton</keyword>
<dbReference type="PANTHER" id="PTHR10901:SF6">
    <property type="entry name" value="TROPOMODULIN, ISOFORM N"/>
    <property type="match status" value="1"/>
</dbReference>
<dbReference type="EMBL" id="JADGJW010000254">
    <property type="protein sequence ID" value="KAJ3221065.1"/>
    <property type="molecule type" value="Genomic_DNA"/>
</dbReference>
<dbReference type="InterPro" id="IPR032675">
    <property type="entry name" value="LRR_dom_sf"/>
</dbReference>
<organism evidence="5 6">
    <name type="scientific">Clydaea vesicula</name>
    <dbReference type="NCBI Taxonomy" id="447962"/>
    <lineage>
        <taxon>Eukaryota</taxon>
        <taxon>Fungi</taxon>
        <taxon>Fungi incertae sedis</taxon>
        <taxon>Chytridiomycota</taxon>
        <taxon>Chytridiomycota incertae sedis</taxon>
        <taxon>Chytridiomycetes</taxon>
        <taxon>Lobulomycetales</taxon>
        <taxon>Lobulomycetaceae</taxon>
        <taxon>Clydaea</taxon>
    </lineage>
</organism>
<feature type="region of interest" description="Disordered" evidence="4">
    <location>
        <begin position="94"/>
        <end position="138"/>
    </location>
</feature>
<evidence type="ECO:0000313" key="6">
    <source>
        <dbReference type="Proteomes" id="UP001211065"/>
    </source>
</evidence>
<comment type="subcellular location">
    <subcellularLocation>
        <location evidence="1">Cytoplasm</location>
        <location evidence="1">Cytoskeleton</location>
    </subcellularLocation>
</comment>
<proteinExistence type="predicted"/>
<dbReference type="GO" id="GO:0007015">
    <property type="term" value="P:actin filament organization"/>
    <property type="evidence" value="ECO:0007669"/>
    <property type="project" value="TreeGrafter"/>
</dbReference>
<accession>A0AAD5U169</accession>
<dbReference type="GO" id="GO:0005856">
    <property type="term" value="C:cytoskeleton"/>
    <property type="evidence" value="ECO:0007669"/>
    <property type="project" value="UniProtKB-SubCell"/>
</dbReference>
<dbReference type="AlphaFoldDB" id="A0AAD5U169"/>
<dbReference type="GO" id="GO:0005523">
    <property type="term" value="F:tropomyosin binding"/>
    <property type="evidence" value="ECO:0007669"/>
    <property type="project" value="InterPro"/>
</dbReference>
<dbReference type="PANTHER" id="PTHR10901">
    <property type="entry name" value="TROPOMODULIN"/>
    <property type="match status" value="1"/>
</dbReference>
<evidence type="ECO:0000256" key="2">
    <source>
        <dbReference type="ARBA" id="ARBA00022490"/>
    </source>
</evidence>
<keyword evidence="6" id="KW-1185">Reference proteome</keyword>
<evidence type="ECO:0000256" key="3">
    <source>
        <dbReference type="ARBA" id="ARBA00023212"/>
    </source>
</evidence>
<comment type="caution">
    <text evidence="5">The sequence shown here is derived from an EMBL/GenBank/DDBJ whole genome shotgun (WGS) entry which is preliminary data.</text>
</comment>
<dbReference type="InterPro" id="IPR004934">
    <property type="entry name" value="TMOD"/>
</dbReference>
<gene>
    <name evidence="5" type="primary">TMOD2</name>
    <name evidence="5" type="ORF">HK099_003803</name>
</gene>
<reference evidence="5" key="1">
    <citation type="submission" date="2020-05" db="EMBL/GenBank/DDBJ databases">
        <title>Phylogenomic resolution of chytrid fungi.</title>
        <authorList>
            <person name="Stajich J.E."/>
            <person name="Amses K."/>
            <person name="Simmons R."/>
            <person name="Seto K."/>
            <person name="Myers J."/>
            <person name="Bonds A."/>
            <person name="Quandt C.A."/>
            <person name="Barry K."/>
            <person name="Liu P."/>
            <person name="Grigoriev I."/>
            <person name="Longcore J.E."/>
            <person name="James T.Y."/>
        </authorList>
    </citation>
    <scope>NUCLEOTIDE SEQUENCE</scope>
    <source>
        <strain evidence="5">JEL0476</strain>
    </source>
</reference>
<evidence type="ECO:0000313" key="5">
    <source>
        <dbReference type="EMBL" id="KAJ3221065.1"/>
    </source>
</evidence>
<dbReference type="Proteomes" id="UP001211065">
    <property type="component" value="Unassembled WGS sequence"/>
</dbReference>
<name>A0AAD5U169_9FUNG</name>
<sequence>MSIENQQNTETTTIETDNSDVLKVTIETVMDDTPNDVNIEKIVPVSDAAITHDLPEEEKMIDVAGEINFVQVDEIQSSKINGADVDNEKFVEKIDHAPEPTSKSNGADVNSEKVSEMESNKSTETIPLMESSEEKIGSHGEDFVEKIPNTLTAEEKVEPVSRIPVSKEKVNRRQTFQTLPKDTKFEYTEKAAPATLEDNRFLSKKFSFLRKNNHLPKEINIKKPLERTAADGPVVSQNEITAPVRATNPLLEEVLHAIDLLEQNDESLIELDLKDCPVFTEKIGTAIATALLKNDKLKKLNLANTGFNTLNSQQLAEALRENKGIEILNLEGNQIAPVGIRALADMLAYNNTLMELKLNQQRSPAGTDAEQSFAKALAKNETFIKLSLVIRDVASRNQIDRFISRNKDIARKKRNALKKLAQ</sequence>
<evidence type="ECO:0000256" key="1">
    <source>
        <dbReference type="ARBA" id="ARBA00004245"/>
    </source>
</evidence>
<dbReference type="GO" id="GO:0051694">
    <property type="term" value="P:pointed-end actin filament capping"/>
    <property type="evidence" value="ECO:0007669"/>
    <property type="project" value="InterPro"/>
</dbReference>
<dbReference type="Gene3D" id="3.80.10.10">
    <property type="entry name" value="Ribonuclease Inhibitor"/>
    <property type="match status" value="1"/>
</dbReference>
<feature type="compositionally biased region" description="Basic and acidic residues" evidence="4">
    <location>
        <begin position="110"/>
        <end position="121"/>
    </location>
</feature>
<protein>
    <submittedName>
        <fullName evidence="5">Tropomodulin-2</fullName>
    </submittedName>
</protein>
<dbReference type="SUPFAM" id="SSF52047">
    <property type="entry name" value="RNI-like"/>
    <property type="match status" value="1"/>
</dbReference>
<keyword evidence="2" id="KW-0963">Cytoplasm</keyword>
<evidence type="ECO:0000256" key="4">
    <source>
        <dbReference type="SAM" id="MobiDB-lite"/>
    </source>
</evidence>
<dbReference type="SMART" id="SM00368">
    <property type="entry name" value="LRR_RI"/>
    <property type="match status" value="3"/>
</dbReference>